<feature type="transmembrane region" description="Helical" evidence="1">
    <location>
        <begin position="144"/>
        <end position="173"/>
    </location>
</feature>
<gene>
    <name evidence="2" type="ORF">Q4I30_000310</name>
</gene>
<feature type="transmembrane region" description="Helical" evidence="1">
    <location>
        <begin position="106"/>
        <end position="132"/>
    </location>
</feature>
<feature type="transmembrane region" description="Helical" evidence="1">
    <location>
        <begin position="6"/>
        <end position="27"/>
    </location>
</feature>
<keyword evidence="1" id="KW-1133">Transmembrane helix</keyword>
<dbReference type="EMBL" id="JBAMZL010000001">
    <property type="protein sequence ID" value="KAL0515846.1"/>
    <property type="molecule type" value="Genomic_DNA"/>
</dbReference>
<proteinExistence type="predicted"/>
<evidence type="ECO:0000313" key="2">
    <source>
        <dbReference type="EMBL" id="KAL0515846.1"/>
    </source>
</evidence>
<evidence type="ECO:0000256" key="1">
    <source>
        <dbReference type="SAM" id="Phobius"/>
    </source>
</evidence>
<dbReference type="AlphaFoldDB" id="A0AAW3B2A5"/>
<dbReference type="InterPro" id="IPR009944">
    <property type="entry name" value="Amastin"/>
</dbReference>
<organism evidence="2 3">
    <name type="scientific">Leishmania utingensis</name>
    <dbReference type="NCBI Taxonomy" id="653362"/>
    <lineage>
        <taxon>Eukaryota</taxon>
        <taxon>Discoba</taxon>
        <taxon>Euglenozoa</taxon>
        <taxon>Kinetoplastea</taxon>
        <taxon>Metakinetoplastina</taxon>
        <taxon>Trypanosomatida</taxon>
        <taxon>Trypanosomatidae</taxon>
        <taxon>Leishmaniinae</taxon>
        <taxon>Leishmania</taxon>
    </lineage>
</organism>
<feature type="transmembrane region" description="Helical" evidence="1">
    <location>
        <begin position="76"/>
        <end position="100"/>
    </location>
</feature>
<keyword evidence="3" id="KW-1185">Reference proteome</keyword>
<sequence>MEFNPFIIVYSILQFIAFLLVVAGTVLDMFRVRGVFIPTPQACLTLWGFKDSCSDGKISLTLEQFFYQCTDARNHFYVAAALAVMSIFVYCAAFVLGVIMLYCCVYLRWACLVLNILGSVTLATSWVFVLVVSHRTNLSNCLQVPVSISFGIGFALLIVAWVLDLVSIAFLFIPWQNQDLDESSHSKKSKSQEE</sequence>
<accession>A0AAW3B2A5</accession>
<keyword evidence="1" id="KW-0812">Transmembrane</keyword>
<comment type="caution">
    <text evidence="2">The sequence shown here is derived from an EMBL/GenBank/DDBJ whole genome shotgun (WGS) entry which is preliminary data.</text>
</comment>
<dbReference type="Proteomes" id="UP001482455">
    <property type="component" value="Unassembled WGS sequence"/>
</dbReference>
<evidence type="ECO:0000313" key="3">
    <source>
        <dbReference type="Proteomes" id="UP001482455"/>
    </source>
</evidence>
<dbReference type="PANTHER" id="PTHR33297:SF4">
    <property type="entry name" value="AMASTIN"/>
    <property type="match status" value="1"/>
</dbReference>
<dbReference type="PANTHER" id="PTHR33297">
    <property type="entry name" value="AMASTIN-LIKE SURFACE PROTEIN-LIKE PROTEIN-RELATED"/>
    <property type="match status" value="1"/>
</dbReference>
<reference evidence="2 3" key="1">
    <citation type="submission" date="2024-02" db="EMBL/GenBank/DDBJ databases">
        <title>FIRST GENOME SEQUENCES OF Leishmania (Viannia) shawi, Leishmania (Viannia) lindenbergi AND Leishmania (Viannia) utingensis.</title>
        <authorList>
            <person name="Resadore F."/>
            <person name="Custodio M.G.F."/>
            <person name="Boite M.C."/>
            <person name="Cupolillo E."/>
            <person name="Ferreira G.E.M."/>
        </authorList>
    </citation>
    <scope>NUCLEOTIDE SEQUENCE [LARGE SCALE GENOMIC DNA]</scope>
    <source>
        <strain evidence="2 3">ITUB/BR/1977/M4964</strain>
    </source>
</reference>
<keyword evidence="1" id="KW-0472">Membrane</keyword>
<protein>
    <submittedName>
        <fullName evidence="2">Amastin surface glycoprotein</fullName>
    </submittedName>
</protein>
<dbReference type="Pfam" id="PF07344">
    <property type="entry name" value="Amastin"/>
    <property type="match status" value="1"/>
</dbReference>
<name>A0AAW3B2A5_9TRYP</name>